<feature type="domain" description="Thioesterase" evidence="3">
    <location>
        <begin position="53"/>
        <end position="126"/>
    </location>
</feature>
<reference evidence="4 5" key="1">
    <citation type="submission" date="2018-06" db="EMBL/GenBank/DDBJ databases">
        <title>Genomic Encyclopedia of Archaeal and Bacterial Type Strains, Phase II (KMG-II): from individual species to whole genera.</title>
        <authorList>
            <person name="Goeker M."/>
        </authorList>
    </citation>
    <scope>NUCLEOTIDE SEQUENCE [LARGE SCALE GENOMIC DNA]</scope>
    <source>
        <strain evidence="4 5">DSM 23857</strain>
    </source>
</reference>
<accession>A0A327QU63</accession>
<dbReference type="NCBIfam" id="TIGR00369">
    <property type="entry name" value="unchar_dom_1"/>
    <property type="match status" value="1"/>
</dbReference>
<sequence>MDRLQIIRSFIGKTFTASPSPFMQWLAPTVIAAEEGKLTFQYTIRKEWLNPIGNLHGGVMAAIMDDIIGATVFTLTEQNFYTTINNVIDYFAPAKEGDAIIAETLVIKKGKQFVNVQCETWNADRSRMLARGTSNLFLTGVAAQTYKSPTT</sequence>
<name>A0A327QU63_9BACT</name>
<dbReference type="Proteomes" id="UP000249547">
    <property type="component" value="Unassembled WGS sequence"/>
</dbReference>
<evidence type="ECO:0000259" key="3">
    <source>
        <dbReference type="Pfam" id="PF03061"/>
    </source>
</evidence>
<keyword evidence="5" id="KW-1185">Reference proteome</keyword>
<dbReference type="PANTHER" id="PTHR21660:SF1">
    <property type="entry name" value="ACYL-COENZYME A THIOESTERASE 13"/>
    <property type="match status" value="1"/>
</dbReference>
<dbReference type="Gene3D" id="3.10.129.10">
    <property type="entry name" value="Hotdog Thioesterase"/>
    <property type="match status" value="1"/>
</dbReference>
<dbReference type="Pfam" id="PF03061">
    <property type="entry name" value="4HBT"/>
    <property type="match status" value="1"/>
</dbReference>
<dbReference type="RefSeq" id="WP_111596374.1">
    <property type="nucleotide sequence ID" value="NZ_QLLL01000002.1"/>
</dbReference>
<dbReference type="InterPro" id="IPR029069">
    <property type="entry name" value="HotDog_dom_sf"/>
</dbReference>
<dbReference type="SUPFAM" id="SSF54637">
    <property type="entry name" value="Thioesterase/thiol ester dehydrase-isomerase"/>
    <property type="match status" value="1"/>
</dbReference>
<dbReference type="AlphaFoldDB" id="A0A327QU63"/>
<evidence type="ECO:0000313" key="4">
    <source>
        <dbReference type="EMBL" id="RAJ08196.1"/>
    </source>
</evidence>
<evidence type="ECO:0000256" key="2">
    <source>
        <dbReference type="ARBA" id="ARBA00022801"/>
    </source>
</evidence>
<dbReference type="OrthoDB" id="32575at2"/>
<dbReference type="PANTHER" id="PTHR21660">
    <property type="entry name" value="THIOESTERASE SUPERFAMILY MEMBER-RELATED"/>
    <property type="match status" value="1"/>
</dbReference>
<dbReference type="InterPro" id="IPR039298">
    <property type="entry name" value="ACOT13"/>
</dbReference>
<dbReference type="InterPro" id="IPR003736">
    <property type="entry name" value="PAAI_dom"/>
</dbReference>
<evidence type="ECO:0000256" key="1">
    <source>
        <dbReference type="ARBA" id="ARBA00008324"/>
    </source>
</evidence>
<dbReference type="CDD" id="cd03443">
    <property type="entry name" value="PaaI_thioesterase"/>
    <property type="match status" value="1"/>
</dbReference>
<protein>
    <submittedName>
        <fullName evidence="4">Uncharacterized protein (TIGR00369 family)</fullName>
    </submittedName>
</protein>
<organism evidence="4 5">
    <name type="scientific">Chitinophaga skermanii</name>
    <dbReference type="NCBI Taxonomy" id="331697"/>
    <lineage>
        <taxon>Bacteria</taxon>
        <taxon>Pseudomonadati</taxon>
        <taxon>Bacteroidota</taxon>
        <taxon>Chitinophagia</taxon>
        <taxon>Chitinophagales</taxon>
        <taxon>Chitinophagaceae</taxon>
        <taxon>Chitinophaga</taxon>
    </lineage>
</organism>
<dbReference type="EMBL" id="QLLL01000002">
    <property type="protein sequence ID" value="RAJ08196.1"/>
    <property type="molecule type" value="Genomic_DNA"/>
</dbReference>
<proteinExistence type="inferred from homology"/>
<comment type="caution">
    <text evidence="4">The sequence shown here is derived from an EMBL/GenBank/DDBJ whole genome shotgun (WGS) entry which is preliminary data.</text>
</comment>
<dbReference type="InterPro" id="IPR006683">
    <property type="entry name" value="Thioestr_dom"/>
</dbReference>
<evidence type="ECO:0000313" key="5">
    <source>
        <dbReference type="Proteomes" id="UP000249547"/>
    </source>
</evidence>
<dbReference type="GO" id="GO:0047617">
    <property type="term" value="F:fatty acyl-CoA hydrolase activity"/>
    <property type="evidence" value="ECO:0007669"/>
    <property type="project" value="InterPro"/>
</dbReference>
<keyword evidence="2" id="KW-0378">Hydrolase</keyword>
<comment type="similarity">
    <text evidence="1">Belongs to the thioesterase PaaI family.</text>
</comment>
<gene>
    <name evidence="4" type="ORF">LX64_00843</name>
</gene>